<dbReference type="AlphaFoldDB" id="A0A2N4SXD4"/>
<keyword evidence="1" id="KW-0472">Membrane</keyword>
<evidence type="ECO:0000313" key="2">
    <source>
        <dbReference type="EMBL" id="PLC10635.1"/>
    </source>
</evidence>
<gene>
    <name evidence="2" type="ORF">AUQ48_17470</name>
</gene>
<comment type="caution">
    <text evidence="2">The sequence shown here is derived from an EMBL/GenBank/DDBJ whole genome shotgun (WGS) entry which is preliminary data.</text>
</comment>
<reference evidence="2 3" key="1">
    <citation type="submission" date="2015-12" db="EMBL/GenBank/DDBJ databases">
        <authorList>
            <person name="Shamseldin A."/>
            <person name="Moawad H."/>
            <person name="Abd El-Rahim W.M."/>
            <person name="Sadowsky M.J."/>
        </authorList>
    </citation>
    <scope>NUCLEOTIDE SEQUENCE [LARGE SCALE GENOMIC DNA]</scope>
    <source>
        <strain evidence="2 3">S43</strain>
    </source>
</reference>
<name>A0A2N4SXD4_9MICC</name>
<proteinExistence type="predicted"/>
<keyword evidence="1" id="KW-0812">Transmembrane</keyword>
<evidence type="ECO:0000256" key="1">
    <source>
        <dbReference type="SAM" id="Phobius"/>
    </source>
</evidence>
<accession>A0A2N4SXD4</accession>
<protein>
    <submittedName>
        <fullName evidence="2">Uncharacterized protein</fullName>
    </submittedName>
</protein>
<dbReference type="EMBL" id="LOMZ01000006">
    <property type="protein sequence ID" value="PLC10635.1"/>
    <property type="molecule type" value="Genomic_DNA"/>
</dbReference>
<sequence>MQGAIWFSVLSLAAFLLPSALEASRPDRSQPDWMPEVTQLVIMYSVAMLVLGPAVMFLVVGSAESVYAVRGFSPRARWQAWQHARKSRRLLKQDEEQARLTQRLVEITSAARERIEGDQRDFRKKVEAGLTIMRDVEMSPEDADQMMAWVEWHIIKDFEGSVLLQKGEEHVGRMQQSLLEAPARSAKIAQLVENAEHNRRRLRSTSRQLTKARAALFRSYFTTPEPAEGMSPKV</sequence>
<organism evidence="2 3">
    <name type="scientific">Kocuria flava</name>
    <dbReference type="NCBI Taxonomy" id="446860"/>
    <lineage>
        <taxon>Bacteria</taxon>
        <taxon>Bacillati</taxon>
        <taxon>Actinomycetota</taxon>
        <taxon>Actinomycetes</taxon>
        <taxon>Micrococcales</taxon>
        <taxon>Micrococcaceae</taxon>
        <taxon>Kocuria</taxon>
    </lineage>
</organism>
<keyword evidence="1" id="KW-1133">Transmembrane helix</keyword>
<dbReference type="Proteomes" id="UP000234632">
    <property type="component" value="Unassembled WGS sequence"/>
</dbReference>
<feature type="transmembrane region" description="Helical" evidence="1">
    <location>
        <begin position="39"/>
        <end position="60"/>
    </location>
</feature>
<evidence type="ECO:0000313" key="3">
    <source>
        <dbReference type="Proteomes" id="UP000234632"/>
    </source>
</evidence>